<sequence>MKKYIALFSIVVVFAILITNYDFSRGLNDNLNRLGKDKYYVQITTDGIEKTYDGNTSKYFEYKLTGFDKDSKEKELKFNAQKNLRKEAFLRVYYSDKEGEGVSAWEEVKKDELPAKVKEKLAVK</sequence>
<comment type="caution">
    <text evidence="2">The sequence shown here is derived from an EMBL/GenBank/DDBJ whole genome shotgun (WGS) entry which is preliminary data.</text>
</comment>
<name>A0A2A8ZRX9_BACCE</name>
<gene>
    <name evidence="2" type="ORF">CN307_28750</name>
</gene>
<proteinExistence type="predicted"/>
<dbReference type="NCBIfam" id="TIGR01655">
    <property type="entry name" value="yxeA_fam"/>
    <property type="match status" value="1"/>
</dbReference>
<organism evidence="2 3">
    <name type="scientific">Bacillus cereus</name>
    <dbReference type="NCBI Taxonomy" id="1396"/>
    <lineage>
        <taxon>Bacteria</taxon>
        <taxon>Bacillati</taxon>
        <taxon>Bacillota</taxon>
        <taxon>Bacilli</taxon>
        <taxon>Bacillales</taxon>
        <taxon>Bacillaceae</taxon>
        <taxon>Bacillus</taxon>
        <taxon>Bacillus cereus group</taxon>
    </lineage>
</organism>
<dbReference type="InterPro" id="IPR036166">
    <property type="entry name" value="YxeA-like_sf"/>
</dbReference>
<evidence type="ECO:0000256" key="1">
    <source>
        <dbReference type="SAM" id="Phobius"/>
    </source>
</evidence>
<dbReference type="SUPFAM" id="SSF159121">
    <property type="entry name" value="BC4932-like"/>
    <property type="match status" value="1"/>
</dbReference>
<keyword evidence="1" id="KW-1133">Transmembrane helix</keyword>
<keyword evidence="1" id="KW-0472">Membrane</keyword>
<evidence type="ECO:0000313" key="2">
    <source>
        <dbReference type="EMBL" id="PFE08352.1"/>
    </source>
</evidence>
<dbReference type="InterPro" id="IPR006542">
    <property type="entry name" value="DUF1093"/>
</dbReference>
<dbReference type="EMBL" id="NTRR01000067">
    <property type="protein sequence ID" value="PFE08352.1"/>
    <property type="molecule type" value="Genomic_DNA"/>
</dbReference>
<dbReference type="Proteomes" id="UP000220032">
    <property type="component" value="Unassembled WGS sequence"/>
</dbReference>
<dbReference type="Pfam" id="PF06486">
    <property type="entry name" value="DUF1093"/>
    <property type="match status" value="1"/>
</dbReference>
<dbReference type="PANTHER" id="PTHR36433:SF2">
    <property type="entry name" value="YXEA FAMILY PROTEIN"/>
    <property type="match status" value="1"/>
</dbReference>
<keyword evidence="1" id="KW-0812">Transmembrane</keyword>
<evidence type="ECO:0008006" key="4">
    <source>
        <dbReference type="Google" id="ProtNLM"/>
    </source>
</evidence>
<dbReference type="Gene3D" id="2.40.50.480">
    <property type="match status" value="1"/>
</dbReference>
<dbReference type="AlphaFoldDB" id="A0A2A8ZRX9"/>
<feature type="transmembrane region" description="Helical" evidence="1">
    <location>
        <begin position="6"/>
        <end position="23"/>
    </location>
</feature>
<protein>
    <recommendedName>
        <fullName evidence="4">YxeA family protein</fullName>
    </recommendedName>
</protein>
<evidence type="ECO:0000313" key="3">
    <source>
        <dbReference type="Proteomes" id="UP000220032"/>
    </source>
</evidence>
<accession>A0A2A8ZRX9</accession>
<dbReference type="PANTHER" id="PTHR36433">
    <property type="entry name" value="HYPOTHETICAL CYTOSOLIC PROTEIN"/>
    <property type="match status" value="1"/>
</dbReference>
<reference evidence="2 3" key="1">
    <citation type="submission" date="2017-09" db="EMBL/GenBank/DDBJ databases">
        <title>Large-scale bioinformatics analysis of Bacillus genomes uncovers conserved roles of natural products in bacterial physiology.</title>
        <authorList>
            <consortium name="Agbiome Team Llc"/>
            <person name="Bleich R.M."/>
            <person name="Grubbs K.J."/>
            <person name="Santa Maria K.C."/>
            <person name="Allen S.E."/>
            <person name="Farag S."/>
            <person name="Shank E.A."/>
            <person name="Bowers A."/>
        </authorList>
    </citation>
    <scope>NUCLEOTIDE SEQUENCE [LARGE SCALE GENOMIC DNA]</scope>
    <source>
        <strain evidence="2 3">AFS022681</strain>
    </source>
</reference>